<proteinExistence type="predicted"/>
<keyword evidence="1" id="KW-0645">Protease</keyword>
<sequence length="398" mass="46356">MFFTQDIKQRPTNDIIQERYIGKDSATLEIERLFEKVKSIYSINNTDAAIKVLSQIGVVAARKFGFKEITFWLTKDKDVNAYTFIRNNEVNNLVLSPKSAYKFDTKTYTAVISFSRGAIEKLTPGELTAVLLHEIGHHFSRKVVLLNISDAMGINNRAIREIQKADSVINYEDPKSESVFYRLLKGPLYLIKEIWFDLLFFIYWFHDLRFSSFVPLQVLSRLAEGIIRKLYPFKTYERTYDREEILSDSFATIHGYGPELVSAVSNIEEEAMDTMYGNTSPFLDGIVTWIVHMYIGSIFPTESMASPIMSVNRASAQLDVLYRELEDIDSTDEKAKMQILKDIRDIEDTYTVYTDRNVGKIAKYRWTHHYNKLIWCMRLWNSGYNVQFDYEKMKKVFG</sequence>
<dbReference type="GO" id="GO:0006508">
    <property type="term" value="P:proteolysis"/>
    <property type="evidence" value="ECO:0007669"/>
    <property type="project" value="UniProtKB-KW"/>
</dbReference>
<dbReference type="Gene3D" id="3.30.2010.10">
    <property type="entry name" value="Metalloproteases ('zincins'), catalytic domain"/>
    <property type="match status" value="1"/>
</dbReference>
<dbReference type="EMBL" id="BK016136">
    <property type="protein sequence ID" value="DAF97755.1"/>
    <property type="molecule type" value="Genomic_DNA"/>
</dbReference>
<reference evidence="1" key="1">
    <citation type="journal article" date="2021" name="Proc. Natl. Acad. Sci. U.S.A.">
        <title>A Catalog of Tens of Thousands of Viruses from Human Metagenomes Reveals Hidden Associations with Chronic Diseases.</title>
        <authorList>
            <person name="Tisza M.J."/>
            <person name="Buck C.B."/>
        </authorList>
    </citation>
    <scope>NUCLEOTIDE SEQUENCE</scope>
    <source>
        <strain evidence="1">CtYA416</strain>
    </source>
</reference>
<evidence type="ECO:0000313" key="1">
    <source>
        <dbReference type="EMBL" id="DAF97755.1"/>
    </source>
</evidence>
<organism evidence="1">
    <name type="scientific">Myoviridae sp. ctYA416</name>
    <dbReference type="NCBI Taxonomy" id="2825125"/>
    <lineage>
        <taxon>Viruses</taxon>
        <taxon>Duplodnaviria</taxon>
        <taxon>Heunggongvirae</taxon>
        <taxon>Uroviricota</taxon>
        <taxon>Caudoviricetes</taxon>
    </lineage>
</organism>
<dbReference type="GO" id="GO:0008233">
    <property type="term" value="F:peptidase activity"/>
    <property type="evidence" value="ECO:0007669"/>
    <property type="project" value="UniProtKB-KW"/>
</dbReference>
<name>A0A8S5UTI2_9CAUD</name>
<accession>A0A8S5UTI2</accession>
<keyword evidence="1" id="KW-0378">Hydrolase</keyword>
<protein>
    <submittedName>
        <fullName evidence="1">Beta-barrel assembly-enhancing protease</fullName>
    </submittedName>
</protein>